<keyword evidence="6 11" id="KW-0808">Transferase</keyword>
<dbReference type="eggNOG" id="KOG2647">
    <property type="taxonomic scope" value="Eukaryota"/>
</dbReference>
<feature type="transmembrane region" description="Helical" evidence="11">
    <location>
        <begin position="250"/>
        <end position="267"/>
    </location>
</feature>
<dbReference type="EMBL" id="FN649760">
    <property type="protein sequence ID" value="CBJ29942.1"/>
    <property type="molecule type" value="Genomic_DNA"/>
</dbReference>
<keyword evidence="9 11" id="KW-1133">Transmembrane helix</keyword>
<proteinExistence type="inferred from homology"/>
<gene>
    <name evidence="13" type="ORF">Esi_0166_0051</name>
</gene>
<comment type="function">
    <text evidence="11">Mannosyltransferase involved in glycosylphosphatidylinositol-anchor biosynthesis.</text>
</comment>
<dbReference type="Proteomes" id="UP000002630">
    <property type="component" value="Unassembled WGS sequence"/>
</dbReference>
<keyword evidence="10 11" id="KW-0472">Membrane</keyword>
<organism evidence="13 14">
    <name type="scientific">Ectocarpus siliculosus</name>
    <name type="common">Brown alga</name>
    <name type="synonym">Conferva siliculosa</name>
    <dbReference type="NCBI Taxonomy" id="2880"/>
    <lineage>
        <taxon>Eukaryota</taxon>
        <taxon>Sar</taxon>
        <taxon>Stramenopiles</taxon>
        <taxon>Ochrophyta</taxon>
        <taxon>PX clade</taxon>
        <taxon>Phaeophyceae</taxon>
        <taxon>Ectocarpales</taxon>
        <taxon>Ectocarpaceae</taxon>
        <taxon>Ectocarpus</taxon>
    </lineage>
</organism>
<evidence type="ECO:0000256" key="8">
    <source>
        <dbReference type="ARBA" id="ARBA00022824"/>
    </source>
</evidence>
<evidence type="ECO:0000256" key="4">
    <source>
        <dbReference type="ARBA" id="ARBA00022502"/>
    </source>
</evidence>
<feature type="compositionally biased region" description="Basic and acidic residues" evidence="12">
    <location>
        <begin position="280"/>
        <end position="290"/>
    </location>
</feature>
<protein>
    <recommendedName>
        <fullName evidence="11">GPI mannosyltransferase 2</fullName>
        <ecNumber evidence="11">2.4.1.-</ecNumber>
    </recommendedName>
</protein>
<evidence type="ECO:0000256" key="6">
    <source>
        <dbReference type="ARBA" id="ARBA00022679"/>
    </source>
</evidence>
<evidence type="ECO:0000256" key="1">
    <source>
        <dbReference type="ARBA" id="ARBA00004477"/>
    </source>
</evidence>
<dbReference type="GO" id="GO:0005789">
    <property type="term" value="C:endoplasmic reticulum membrane"/>
    <property type="evidence" value="ECO:0007669"/>
    <property type="project" value="UniProtKB-SubCell"/>
</dbReference>
<evidence type="ECO:0000256" key="2">
    <source>
        <dbReference type="ARBA" id="ARBA00004687"/>
    </source>
</evidence>
<dbReference type="InParanoid" id="D7FMC4"/>
<dbReference type="UniPathway" id="UPA00196"/>
<evidence type="ECO:0000256" key="12">
    <source>
        <dbReference type="SAM" id="MobiDB-lite"/>
    </source>
</evidence>
<evidence type="ECO:0000256" key="11">
    <source>
        <dbReference type="RuleBase" id="RU363112"/>
    </source>
</evidence>
<dbReference type="EC" id="2.4.1.-" evidence="11"/>
<dbReference type="GO" id="GO:0000009">
    <property type="term" value="F:alpha-1,6-mannosyltransferase activity"/>
    <property type="evidence" value="ECO:0007669"/>
    <property type="project" value="InterPro"/>
</dbReference>
<comment type="pathway">
    <text evidence="2 11">Glycolipid biosynthesis; glycosylphosphatidylinositol-anchor biosynthesis.</text>
</comment>
<feature type="transmembrane region" description="Helical" evidence="11">
    <location>
        <begin position="629"/>
        <end position="650"/>
    </location>
</feature>
<feature type="region of interest" description="Disordered" evidence="12">
    <location>
        <begin position="272"/>
        <end position="293"/>
    </location>
</feature>
<comment type="subcellular location">
    <subcellularLocation>
        <location evidence="1 11">Endoplasmic reticulum membrane</location>
        <topology evidence="1 11">Multi-pass membrane protein</topology>
    </subcellularLocation>
</comment>
<feature type="compositionally biased region" description="Gly residues" evidence="12">
    <location>
        <begin position="568"/>
        <end position="578"/>
    </location>
</feature>
<keyword evidence="14" id="KW-1185">Reference proteome</keyword>
<dbReference type="PANTHER" id="PTHR12468:SF2">
    <property type="entry name" value="GPI MANNOSYLTRANSFERASE 2"/>
    <property type="match status" value="1"/>
</dbReference>
<feature type="transmembrane region" description="Helical" evidence="11">
    <location>
        <begin position="20"/>
        <end position="42"/>
    </location>
</feature>
<evidence type="ECO:0000256" key="10">
    <source>
        <dbReference type="ARBA" id="ARBA00023136"/>
    </source>
</evidence>
<evidence type="ECO:0000313" key="13">
    <source>
        <dbReference type="EMBL" id="CBJ29942.1"/>
    </source>
</evidence>
<evidence type="ECO:0000256" key="5">
    <source>
        <dbReference type="ARBA" id="ARBA00022676"/>
    </source>
</evidence>
<feature type="compositionally biased region" description="Basic and acidic residues" evidence="12">
    <location>
        <begin position="125"/>
        <end position="139"/>
    </location>
</feature>
<feature type="region of interest" description="Disordered" evidence="12">
    <location>
        <begin position="373"/>
        <end position="401"/>
    </location>
</feature>
<dbReference type="GO" id="GO:0006506">
    <property type="term" value="P:GPI anchor biosynthetic process"/>
    <property type="evidence" value="ECO:0007669"/>
    <property type="project" value="UniProtKB-UniPathway"/>
</dbReference>
<dbReference type="GO" id="GO:0004376">
    <property type="term" value="F:GPI mannosyltransferase activity"/>
    <property type="evidence" value="ECO:0007669"/>
    <property type="project" value="InterPro"/>
</dbReference>
<dbReference type="STRING" id="2880.D7FMC4"/>
<feature type="transmembrane region" description="Helical" evidence="11">
    <location>
        <begin position="529"/>
        <end position="549"/>
    </location>
</feature>
<feature type="transmembrane region" description="Helical" evidence="11">
    <location>
        <begin position="420"/>
        <end position="443"/>
    </location>
</feature>
<name>D7FMC4_ECTSI</name>
<dbReference type="OrthoDB" id="10252502at2759"/>
<dbReference type="InterPro" id="IPR007315">
    <property type="entry name" value="PIG-V/Gpi18"/>
</dbReference>
<evidence type="ECO:0000256" key="3">
    <source>
        <dbReference type="ARBA" id="ARBA00008698"/>
    </source>
</evidence>
<feature type="transmembrane region" description="Helical" evidence="11">
    <location>
        <begin position="690"/>
        <end position="709"/>
    </location>
</feature>
<feature type="transmembrane region" description="Helical" evidence="11">
    <location>
        <begin position="194"/>
        <end position="214"/>
    </location>
</feature>
<dbReference type="GO" id="GO:0031501">
    <property type="term" value="C:mannosyltransferase complex"/>
    <property type="evidence" value="ECO:0007669"/>
    <property type="project" value="TreeGrafter"/>
</dbReference>
<evidence type="ECO:0000256" key="7">
    <source>
        <dbReference type="ARBA" id="ARBA00022692"/>
    </source>
</evidence>
<dbReference type="Pfam" id="PF04188">
    <property type="entry name" value="Mannosyl_trans2"/>
    <property type="match status" value="2"/>
</dbReference>
<accession>D7FMC4</accession>
<evidence type="ECO:0000313" key="14">
    <source>
        <dbReference type="Proteomes" id="UP000002630"/>
    </source>
</evidence>
<keyword evidence="5 11" id="KW-0328">Glycosyltransferase</keyword>
<keyword evidence="8 11" id="KW-0256">Endoplasmic reticulum</keyword>
<keyword evidence="7 11" id="KW-0812">Transmembrane</keyword>
<feature type="transmembrane region" description="Helical" evidence="11">
    <location>
        <begin position="168"/>
        <end position="188"/>
    </location>
</feature>
<dbReference type="AlphaFoldDB" id="D7FMC4"/>
<evidence type="ECO:0000256" key="9">
    <source>
        <dbReference type="ARBA" id="ARBA00022989"/>
    </source>
</evidence>
<dbReference type="PANTHER" id="PTHR12468">
    <property type="entry name" value="GPI MANNOSYLTRANSFERASE 2"/>
    <property type="match status" value="1"/>
</dbReference>
<keyword evidence="4 11" id="KW-0337">GPI-anchor biosynthesis</keyword>
<sequence length="712" mass="75133">MSPIQHQPGSSTRSGATTTVISVAVASRAATVALMVLGNAVLPTHDAGGVHKFRPRTFPVSSGAGAGTGGVFSAFTRWDSAWFLSIADSGYPYPTVGGDDGDGVDCRGTTRAWGGEEYEWGEYGRLGEDRTEGGDRDESAPSAQKQPRCRPDIPLEEQAHAFFPLYPWVVRWVAAALRALLLTTGLVLSKASSLVLAAVLVSNSCFVVSAVLLYRLGAAATGDSLLARRGALAFCITPASVFFSTAYTESLYAMLSFAGLLVLFSEGHRRTARRTTSSGGEDRQGTEGFHRNASGGSSNAWWGCGAVNTWVAAVLLSLATLARSNGIAGAGVLVLEKLRWMARDVGLFADNGGNQDENSARVDAAFPVAARSSSTAANTQSREMKTRAGSSGDGGGGDRAVATAAGHNRNFRRRDGGAVAWLRLVACLVVTALQALLVIAPYVLVQAYAYRKFCLAGTRLAEEGGNGDAFISGGADGGSPSAAELPRLTMEQLHPWCARRVPSVYAHVQSTYWNVGAFRYYQLKQIPNFLLAAPALILTAYGIACFFSAQLRSLRATAAEEGCDSSRGSGGNGGGGSNTPGPHRWARGMCFVRRWVLKLTDVFFGDPKLPHPAASPFERTGAAALMAQWAFFAFFAAVCMNVQVVTRFLAAACPPLHWWTASLLVRDGKGRGGAGEEAAGGAPAALGTCLRWYLGAYFVVGAVLHANFLPWT</sequence>
<reference evidence="13 14" key="1">
    <citation type="journal article" date="2010" name="Nature">
        <title>The Ectocarpus genome and the independent evolution of multicellularity in brown algae.</title>
        <authorList>
            <person name="Cock J.M."/>
            <person name="Sterck L."/>
            <person name="Rouze P."/>
            <person name="Scornet D."/>
            <person name="Allen A.E."/>
            <person name="Amoutzias G."/>
            <person name="Anthouard V."/>
            <person name="Artiguenave F."/>
            <person name="Aury J.M."/>
            <person name="Badger J.H."/>
            <person name="Beszteri B."/>
            <person name="Billiau K."/>
            <person name="Bonnet E."/>
            <person name="Bothwell J.H."/>
            <person name="Bowler C."/>
            <person name="Boyen C."/>
            <person name="Brownlee C."/>
            <person name="Carrano C.J."/>
            <person name="Charrier B."/>
            <person name="Cho G.Y."/>
            <person name="Coelho S.M."/>
            <person name="Collen J."/>
            <person name="Corre E."/>
            <person name="Da Silva C."/>
            <person name="Delage L."/>
            <person name="Delaroque N."/>
            <person name="Dittami S.M."/>
            <person name="Doulbeau S."/>
            <person name="Elias M."/>
            <person name="Farnham G."/>
            <person name="Gachon C.M."/>
            <person name="Gschloessl B."/>
            <person name="Heesch S."/>
            <person name="Jabbari K."/>
            <person name="Jubin C."/>
            <person name="Kawai H."/>
            <person name="Kimura K."/>
            <person name="Kloareg B."/>
            <person name="Kupper F.C."/>
            <person name="Lang D."/>
            <person name="Le Bail A."/>
            <person name="Leblanc C."/>
            <person name="Lerouge P."/>
            <person name="Lohr M."/>
            <person name="Lopez P.J."/>
            <person name="Martens C."/>
            <person name="Maumus F."/>
            <person name="Michel G."/>
            <person name="Miranda-Saavedra D."/>
            <person name="Morales J."/>
            <person name="Moreau H."/>
            <person name="Motomura T."/>
            <person name="Nagasato C."/>
            <person name="Napoli C.A."/>
            <person name="Nelson D.R."/>
            <person name="Nyvall-Collen P."/>
            <person name="Peters A.F."/>
            <person name="Pommier C."/>
            <person name="Potin P."/>
            <person name="Poulain J."/>
            <person name="Quesneville H."/>
            <person name="Read B."/>
            <person name="Rensing S.A."/>
            <person name="Ritter A."/>
            <person name="Rousvoal S."/>
            <person name="Samanta M."/>
            <person name="Samson G."/>
            <person name="Schroeder D.C."/>
            <person name="Segurens B."/>
            <person name="Strittmatter M."/>
            <person name="Tonon T."/>
            <person name="Tregear J.W."/>
            <person name="Valentin K."/>
            <person name="von Dassow P."/>
            <person name="Yamagishi T."/>
            <person name="Van de Peer Y."/>
            <person name="Wincker P."/>
        </authorList>
    </citation>
    <scope>NUCLEOTIDE SEQUENCE [LARGE SCALE GENOMIC DNA]</scope>
    <source>
        <strain evidence="14">Ec32 / CCAP1310/4</strain>
    </source>
</reference>
<feature type="region of interest" description="Disordered" evidence="12">
    <location>
        <begin position="562"/>
        <end position="581"/>
    </location>
</feature>
<feature type="region of interest" description="Disordered" evidence="12">
    <location>
        <begin position="124"/>
        <end position="150"/>
    </location>
</feature>
<comment type="similarity">
    <text evidence="3 11">Belongs to the PIGV family.</text>
</comment>